<dbReference type="PROSITE" id="PS50157">
    <property type="entry name" value="ZINC_FINGER_C2H2_2"/>
    <property type="match status" value="1"/>
</dbReference>
<feature type="domain" description="C2H2-type" evidence="3">
    <location>
        <begin position="185"/>
        <end position="215"/>
    </location>
</feature>
<dbReference type="SUPFAM" id="SSF57667">
    <property type="entry name" value="beta-beta-alpha zinc fingers"/>
    <property type="match status" value="1"/>
</dbReference>
<evidence type="ECO:0000256" key="2">
    <source>
        <dbReference type="SAM" id="MobiDB-lite"/>
    </source>
</evidence>
<accession>A0A319D127</accession>
<organism evidence="4 5">
    <name type="scientific">Aspergillus ellipticus CBS 707.79</name>
    <dbReference type="NCBI Taxonomy" id="1448320"/>
    <lineage>
        <taxon>Eukaryota</taxon>
        <taxon>Fungi</taxon>
        <taxon>Dikarya</taxon>
        <taxon>Ascomycota</taxon>
        <taxon>Pezizomycotina</taxon>
        <taxon>Eurotiomycetes</taxon>
        <taxon>Eurotiomycetidae</taxon>
        <taxon>Eurotiales</taxon>
        <taxon>Aspergillaceae</taxon>
        <taxon>Aspergillus</taxon>
        <taxon>Aspergillus subgen. Circumdati</taxon>
    </lineage>
</organism>
<dbReference type="EMBL" id="KZ825963">
    <property type="protein sequence ID" value="PYH90950.1"/>
    <property type="molecule type" value="Genomic_DNA"/>
</dbReference>
<feature type="compositionally biased region" description="Pro residues" evidence="2">
    <location>
        <begin position="99"/>
        <end position="125"/>
    </location>
</feature>
<keyword evidence="1" id="KW-0863">Zinc-finger</keyword>
<evidence type="ECO:0000259" key="3">
    <source>
        <dbReference type="PROSITE" id="PS50157"/>
    </source>
</evidence>
<reference evidence="4 5" key="1">
    <citation type="submission" date="2018-02" db="EMBL/GenBank/DDBJ databases">
        <title>The genomes of Aspergillus section Nigri reveals drivers in fungal speciation.</title>
        <authorList>
            <consortium name="DOE Joint Genome Institute"/>
            <person name="Vesth T.C."/>
            <person name="Nybo J."/>
            <person name="Theobald S."/>
            <person name="Brandl J."/>
            <person name="Frisvad J.C."/>
            <person name="Nielsen K.F."/>
            <person name="Lyhne E.K."/>
            <person name="Kogle M.E."/>
            <person name="Kuo A."/>
            <person name="Riley R."/>
            <person name="Clum A."/>
            <person name="Nolan M."/>
            <person name="Lipzen A."/>
            <person name="Salamov A."/>
            <person name="Henrissat B."/>
            <person name="Wiebenga A."/>
            <person name="De vries R.P."/>
            <person name="Grigoriev I.V."/>
            <person name="Mortensen U.H."/>
            <person name="Andersen M.R."/>
            <person name="Baker S.E."/>
        </authorList>
    </citation>
    <scope>NUCLEOTIDE SEQUENCE [LARGE SCALE GENOMIC DNA]</scope>
    <source>
        <strain evidence="4 5">CBS 707.79</strain>
    </source>
</reference>
<evidence type="ECO:0000313" key="4">
    <source>
        <dbReference type="EMBL" id="PYH90950.1"/>
    </source>
</evidence>
<keyword evidence="1" id="KW-0862">Zinc</keyword>
<name>A0A319D127_9EURO</name>
<evidence type="ECO:0000256" key="1">
    <source>
        <dbReference type="PROSITE-ProRule" id="PRU00042"/>
    </source>
</evidence>
<dbReference type="Proteomes" id="UP000247810">
    <property type="component" value="Unassembled WGS sequence"/>
</dbReference>
<feature type="region of interest" description="Disordered" evidence="2">
    <location>
        <begin position="88"/>
        <end position="149"/>
    </location>
</feature>
<dbReference type="SMART" id="SM00355">
    <property type="entry name" value="ZnF_C2H2"/>
    <property type="match status" value="2"/>
</dbReference>
<feature type="compositionally biased region" description="Polar residues" evidence="2">
    <location>
        <begin position="127"/>
        <end position="144"/>
    </location>
</feature>
<gene>
    <name evidence="4" type="ORF">BO71DRAFT_401796</name>
</gene>
<keyword evidence="5" id="KW-1185">Reference proteome</keyword>
<keyword evidence="1" id="KW-0479">Metal-binding</keyword>
<dbReference type="AlphaFoldDB" id="A0A319D127"/>
<dbReference type="PROSITE" id="PS00028">
    <property type="entry name" value="ZINC_FINGER_C2H2_1"/>
    <property type="match status" value="1"/>
</dbReference>
<feature type="compositionally biased region" description="Low complexity" evidence="2">
    <location>
        <begin position="88"/>
        <end position="98"/>
    </location>
</feature>
<proteinExistence type="predicted"/>
<protein>
    <recommendedName>
        <fullName evidence="3">C2H2-type domain-containing protein</fullName>
    </recommendedName>
</protein>
<dbReference type="InterPro" id="IPR013087">
    <property type="entry name" value="Znf_C2H2_type"/>
</dbReference>
<dbReference type="VEuPathDB" id="FungiDB:BO71DRAFT_401796"/>
<evidence type="ECO:0000313" key="5">
    <source>
        <dbReference type="Proteomes" id="UP000247810"/>
    </source>
</evidence>
<dbReference type="OrthoDB" id="654211at2759"/>
<dbReference type="Gene3D" id="3.30.160.60">
    <property type="entry name" value="Classic Zinc Finger"/>
    <property type="match status" value="2"/>
</dbReference>
<dbReference type="InterPro" id="IPR036236">
    <property type="entry name" value="Znf_C2H2_sf"/>
</dbReference>
<dbReference type="GO" id="GO:0008270">
    <property type="term" value="F:zinc ion binding"/>
    <property type="evidence" value="ECO:0007669"/>
    <property type="project" value="UniProtKB-KW"/>
</dbReference>
<dbReference type="STRING" id="1448320.A0A319D127"/>
<sequence length="218" mass="24557">MASRNSNLSAHFHADAQSFSEYHPMPHMGLNYTSIPSTPTDTFYPVDPALLYNTHTHAPPGHSHNHPPVPGIQAPGPFTTLNFFPSRPTLTPTLTPTLEYPPSPPTPVPGPGMPPKDPMHPPYPNPISTTTSTLEETPQSPNQNDENEQAQLKCEWKNCKYTHTFNRPAELLRHVKTIHISPQSHMCRYRGCSRTFNRKDKLGEHMLRAHYLPRVYQG</sequence>